<evidence type="ECO:0000313" key="3">
    <source>
        <dbReference type="Proteomes" id="UP000322362"/>
    </source>
</evidence>
<comment type="caution">
    <text evidence="2">The sequence shown here is derived from an EMBL/GenBank/DDBJ whole genome shotgun (WGS) entry which is preliminary data.</text>
</comment>
<evidence type="ECO:0000256" key="1">
    <source>
        <dbReference type="SAM" id="Phobius"/>
    </source>
</evidence>
<organism evidence="2 3">
    <name type="scientific">Sphingobacterium phlebotomi</name>
    <dbReference type="NCBI Taxonomy" id="2605433"/>
    <lineage>
        <taxon>Bacteria</taxon>
        <taxon>Pseudomonadati</taxon>
        <taxon>Bacteroidota</taxon>
        <taxon>Sphingobacteriia</taxon>
        <taxon>Sphingobacteriales</taxon>
        <taxon>Sphingobacteriaceae</taxon>
        <taxon>Sphingobacterium</taxon>
    </lineage>
</organism>
<dbReference type="Proteomes" id="UP000322362">
    <property type="component" value="Unassembled WGS sequence"/>
</dbReference>
<protein>
    <submittedName>
        <fullName evidence="2">Uncharacterized protein</fullName>
    </submittedName>
</protein>
<keyword evidence="1" id="KW-0472">Membrane</keyword>
<sequence length="139" mass="16216">MKTLTPPLIKFGIVAILCTMGFRVALSSLLTNAQFNFIIPIAVLFALVMFLAGRFFGKKDNEYLPIYDVGFRFHLITFLQYQLISYAWFWFGFPSTHEKIGTLNITLFIWGICLLVHAYYYLQTKKHTIKRISKDELFD</sequence>
<feature type="transmembrane region" description="Helical" evidence="1">
    <location>
        <begin position="69"/>
        <end position="91"/>
    </location>
</feature>
<feature type="transmembrane region" description="Helical" evidence="1">
    <location>
        <begin position="37"/>
        <end position="57"/>
    </location>
</feature>
<keyword evidence="1" id="KW-1133">Transmembrane helix</keyword>
<proteinExistence type="predicted"/>
<feature type="transmembrane region" description="Helical" evidence="1">
    <location>
        <begin position="103"/>
        <end position="122"/>
    </location>
</feature>
<evidence type="ECO:0000313" key="2">
    <source>
        <dbReference type="EMBL" id="TYR34728.1"/>
    </source>
</evidence>
<dbReference type="EMBL" id="VTAV01000011">
    <property type="protein sequence ID" value="TYR34728.1"/>
    <property type="molecule type" value="Genomic_DNA"/>
</dbReference>
<dbReference type="AlphaFoldDB" id="A0A5D4H278"/>
<dbReference type="RefSeq" id="WP_148920002.1">
    <property type="nucleotide sequence ID" value="NZ_VTAV01000011.1"/>
</dbReference>
<gene>
    <name evidence="2" type="ORF">FXV77_14760</name>
</gene>
<name>A0A5D4H278_9SPHI</name>
<accession>A0A5D4H278</accession>
<keyword evidence="1" id="KW-0812">Transmembrane</keyword>
<reference evidence="2 3" key="1">
    <citation type="submission" date="2019-08" db="EMBL/GenBank/DDBJ databases">
        <title>Phlebobacter frassis gen. nov. sp. nov., a new member of family Sphingobacteriaceae isolated from sand fly rearing media.</title>
        <authorList>
            <person name="Kakumanu M.L."/>
            <person name="Marayati B.F."/>
            <person name="Wada-Katsumata A."/>
            <person name="Wasserberg G."/>
            <person name="Schal C."/>
            <person name="Apperson C.S."/>
            <person name="Ponnusamy L."/>
        </authorList>
    </citation>
    <scope>NUCLEOTIDE SEQUENCE [LARGE SCALE GENOMIC DNA]</scope>
    <source>
        <strain evidence="2 3">SSI9</strain>
    </source>
</reference>
<keyword evidence="3" id="KW-1185">Reference proteome</keyword>